<sequence>MARDRYRHAQSPTPHDRRHRDKRNAPTTGRDPDKSKLYSFLRALARAEAERDHNMDIQ</sequence>
<dbReference type="EMBL" id="PVUF01000031">
    <property type="protein sequence ID" value="PRZ42903.1"/>
    <property type="molecule type" value="Genomic_DNA"/>
</dbReference>
<evidence type="ECO:0000313" key="3">
    <source>
        <dbReference type="Proteomes" id="UP000237718"/>
    </source>
</evidence>
<protein>
    <submittedName>
        <fullName evidence="2">Uncharacterized protein</fullName>
    </submittedName>
</protein>
<gene>
    <name evidence="2" type="ORF">CLV89_1312</name>
</gene>
<reference evidence="2 3" key="1">
    <citation type="submission" date="2018-03" db="EMBL/GenBank/DDBJ databases">
        <title>Genomic Encyclopedia of Archaeal and Bacterial Type Strains, Phase II (KMG-II): from individual species to whole genera.</title>
        <authorList>
            <person name="Goeker M."/>
        </authorList>
    </citation>
    <scope>NUCLEOTIDE SEQUENCE [LARGE SCALE GENOMIC DNA]</scope>
    <source>
        <strain evidence="2 3">DSM 25328</strain>
    </source>
</reference>
<accession>A0A2T1A2T5</accession>
<proteinExistence type="predicted"/>
<evidence type="ECO:0000256" key="1">
    <source>
        <dbReference type="SAM" id="MobiDB-lite"/>
    </source>
</evidence>
<organism evidence="2 3">
    <name type="scientific">Tritonibacter scottomollicae</name>
    <name type="common">Epibacterium scottomollicae</name>
    <dbReference type="NCBI Taxonomy" id="483013"/>
    <lineage>
        <taxon>Bacteria</taxon>
        <taxon>Pseudomonadati</taxon>
        <taxon>Pseudomonadota</taxon>
        <taxon>Alphaproteobacteria</taxon>
        <taxon>Rhodobacterales</taxon>
        <taxon>Paracoccaceae</taxon>
        <taxon>Tritonibacter</taxon>
    </lineage>
</organism>
<evidence type="ECO:0000313" key="2">
    <source>
        <dbReference type="EMBL" id="PRZ42903.1"/>
    </source>
</evidence>
<feature type="region of interest" description="Disordered" evidence="1">
    <location>
        <begin position="1"/>
        <end position="37"/>
    </location>
</feature>
<dbReference type="AlphaFoldDB" id="A0A2T1A2T5"/>
<comment type="caution">
    <text evidence="2">The sequence shown here is derived from an EMBL/GenBank/DDBJ whole genome shotgun (WGS) entry which is preliminary data.</text>
</comment>
<dbReference type="Proteomes" id="UP000237718">
    <property type="component" value="Unassembled WGS sequence"/>
</dbReference>
<name>A0A2T1A2T5_TRISK</name>